<dbReference type="EMBL" id="PNHP01000001">
    <property type="protein sequence ID" value="PMC82240.1"/>
    <property type="molecule type" value="Genomic_DNA"/>
</dbReference>
<dbReference type="InterPro" id="IPR036477">
    <property type="entry name" value="Formyl_transf_N_sf"/>
</dbReference>
<dbReference type="SUPFAM" id="SSF53328">
    <property type="entry name" value="Formyltransferase"/>
    <property type="match status" value="1"/>
</dbReference>
<dbReference type="EC" id="2.1.2.2" evidence="4"/>
<evidence type="ECO:0000313" key="7">
    <source>
        <dbReference type="Proteomes" id="UP000235658"/>
    </source>
</evidence>
<evidence type="ECO:0000256" key="2">
    <source>
        <dbReference type="ARBA" id="ARBA00022679"/>
    </source>
</evidence>
<accession>A0A2N6UK59</accession>
<sequence length="208" mass="23457">MMKNSTSNFKNIAILISGSGTNLQAIINSCEKKEINGQISIVISNKHDAYGLERAKKSSIKTMVCTDNNLLINTLKKENIDLVVLAGYLKILPQSIIDQYESKIINIHPSLIPSFCGMGFYGRRVHEKVFEKGVKFTGATTHFVTKDADAGPIIYQEIVKIDQDDTIDEIAKNVLEKEHEILKKSVRDFCDDLFYIKDNKVFVKNRSL</sequence>
<keyword evidence="3 4" id="KW-0658">Purine biosynthesis</keyword>
<evidence type="ECO:0000256" key="3">
    <source>
        <dbReference type="ARBA" id="ARBA00022755"/>
    </source>
</evidence>
<dbReference type="Pfam" id="PF00551">
    <property type="entry name" value="Formyl_trans_N"/>
    <property type="match status" value="1"/>
</dbReference>
<dbReference type="HAMAP" id="MF_01930">
    <property type="entry name" value="PurN"/>
    <property type="match status" value="1"/>
</dbReference>
<evidence type="ECO:0000256" key="1">
    <source>
        <dbReference type="ARBA" id="ARBA00005054"/>
    </source>
</evidence>
<feature type="site" description="Raises pKa of active site His" evidence="4">
    <location>
        <position position="149"/>
    </location>
</feature>
<comment type="pathway">
    <text evidence="1 4">Purine metabolism; IMP biosynthesis via de novo pathway; N(2)-formyl-N(1)-(5-phospho-D-ribosyl)glycinamide from N(1)-(5-phospho-D-ribosyl)glycinamide (10-formyl THF route): step 1/1.</text>
</comment>
<comment type="caution">
    <text evidence="6">The sequence shown here is derived from an EMBL/GenBank/DDBJ whole genome shotgun (WGS) entry which is preliminary data.</text>
</comment>
<dbReference type="Proteomes" id="UP000235658">
    <property type="component" value="Unassembled WGS sequence"/>
</dbReference>
<dbReference type="InterPro" id="IPR004607">
    <property type="entry name" value="GART"/>
</dbReference>
<dbReference type="GO" id="GO:0004644">
    <property type="term" value="F:phosphoribosylglycinamide formyltransferase activity"/>
    <property type="evidence" value="ECO:0007669"/>
    <property type="project" value="UniProtKB-UniRule"/>
</dbReference>
<dbReference type="NCBIfam" id="TIGR00639">
    <property type="entry name" value="PurN"/>
    <property type="match status" value="1"/>
</dbReference>
<gene>
    <name evidence="4" type="primary">purN</name>
    <name evidence="6" type="ORF">CJ192_00470</name>
</gene>
<feature type="binding site" evidence="4">
    <location>
        <position position="106"/>
    </location>
    <ligand>
        <name>(6R)-10-formyltetrahydrofolate</name>
        <dbReference type="ChEBI" id="CHEBI:195366"/>
    </ligand>
</feature>
<dbReference type="InterPro" id="IPR002376">
    <property type="entry name" value="Formyl_transf_N"/>
</dbReference>
<dbReference type="PANTHER" id="PTHR43369">
    <property type="entry name" value="PHOSPHORIBOSYLGLYCINAMIDE FORMYLTRANSFERASE"/>
    <property type="match status" value="1"/>
</dbReference>
<evidence type="ECO:0000259" key="5">
    <source>
        <dbReference type="Pfam" id="PF00551"/>
    </source>
</evidence>
<evidence type="ECO:0000313" key="6">
    <source>
        <dbReference type="EMBL" id="PMC82240.1"/>
    </source>
</evidence>
<dbReference type="GO" id="GO:0005737">
    <property type="term" value="C:cytoplasm"/>
    <property type="evidence" value="ECO:0007669"/>
    <property type="project" value="TreeGrafter"/>
</dbReference>
<protein>
    <recommendedName>
        <fullName evidence="4">Phosphoribosylglycinamide formyltransferase</fullName>
        <ecNumber evidence="4">2.1.2.2</ecNumber>
    </recommendedName>
    <alternativeName>
        <fullName evidence="4">5'-phosphoribosylglycinamide transformylase</fullName>
    </alternativeName>
    <alternativeName>
        <fullName evidence="4">GAR transformylase</fullName>
        <shortName evidence="4">GART</shortName>
    </alternativeName>
</protein>
<evidence type="ECO:0000256" key="4">
    <source>
        <dbReference type="HAMAP-Rule" id="MF_01930"/>
    </source>
</evidence>
<comment type="catalytic activity">
    <reaction evidence="4">
        <text>N(1)-(5-phospho-beta-D-ribosyl)glycinamide + (6R)-10-formyltetrahydrofolate = N(2)-formyl-N(1)-(5-phospho-beta-D-ribosyl)glycinamide + (6S)-5,6,7,8-tetrahydrofolate + H(+)</text>
        <dbReference type="Rhea" id="RHEA:15053"/>
        <dbReference type="ChEBI" id="CHEBI:15378"/>
        <dbReference type="ChEBI" id="CHEBI:57453"/>
        <dbReference type="ChEBI" id="CHEBI:143788"/>
        <dbReference type="ChEBI" id="CHEBI:147286"/>
        <dbReference type="ChEBI" id="CHEBI:195366"/>
        <dbReference type="EC" id="2.1.2.2"/>
    </reaction>
</comment>
<dbReference type="GeneID" id="84577651"/>
<comment type="caution">
    <text evidence="4">Lacks conserved residue(s) required for the propagation of feature annotation.</text>
</comment>
<comment type="function">
    <text evidence="4">Catalyzes the transfer of a formyl group from 10-formyltetrahydrofolate to 5-phospho-ribosyl-glycinamide (GAR), producing 5-phospho-ribosyl-N-formylglycinamide (FGAR) and tetrahydrofolate.</text>
</comment>
<dbReference type="UniPathway" id="UPA00074">
    <property type="reaction ID" value="UER00126"/>
</dbReference>
<keyword evidence="2 4" id="KW-0808">Transferase</keyword>
<dbReference type="AlphaFoldDB" id="A0A2N6UK59"/>
<name>A0A2N6UK59_9FIRM</name>
<proteinExistence type="inferred from homology"/>
<dbReference type="RefSeq" id="WP_102197349.1">
    <property type="nucleotide sequence ID" value="NZ_PNHP01000001.1"/>
</dbReference>
<feature type="domain" description="Formyl transferase N-terminal" evidence="5">
    <location>
        <begin position="10"/>
        <end position="184"/>
    </location>
</feature>
<feature type="active site" description="Proton donor" evidence="4">
    <location>
        <position position="108"/>
    </location>
</feature>
<dbReference type="GO" id="GO:0006189">
    <property type="term" value="P:'de novo' IMP biosynthetic process"/>
    <property type="evidence" value="ECO:0007669"/>
    <property type="project" value="UniProtKB-UniRule"/>
</dbReference>
<feature type="binding site" evidence="4">
    <location>
        <begin position="89"/>
        <end position="92"/>
    </location>
    <ligand>
        <name>(6R)-10-formyltetrahydrofolate</name>
        <dbReference type="ChEBI" id="CHEBI:195366"/>
    </ligand>
</feature>
<dbReference type="Gene3D" id="3.40.50.170">
    <property type="entry name" value="Formyl transferase, N-terminal domain"/>
    <property type="match status" value="1"/>
</dbReference>
<reference evidence="6 7" key="1">
    <citation type="submission" date="2017-09" db="EMBL/GenBank/DDBJ databases">
        <title>Bacterial strain isolated from the female urinary microbiota.</title>
        <authorList>
            <person name="Thomas-White K."/>
            <person name="Kumar N."/>
            <person name="Forster S."/>
            <person name="Putonti C."/>
            <person name="Lawley T."/>
            <person name="Wolfe A.J."/>
        </authorList>
    </citation>
    <scope>NUCLEOTIDE SEQUENCE [LARGE SCALE GENOMIC DNA]</scope>
    <source>
        <strain evidence="6 7">UMB0204</strain>
    </source>
</reference>
<feature type="binding site" evidence="4">
    <location>
        <begin position="20"/>
        <end position="22"/>
    </location>
    <ligand>
        <name>N(1)-(5-phospho-beta-D-ribosyl)glycinamide</name>
        <dbReference type="ChEBI" id="CHEBI:143788"/>
    </ligand>
</feature>
<organism evidence="6 7">
    <name type="scientific">Anaerococcus hydrogenalis</name>
    <dbReference type="NCBI Taxonomy" id="33029"/>
    <lineage>
        <taxon>Bacteria</taxon>
        <taxon>Bacillati</taxon>
        <taxon>Bacillota</taxon>
        <taxon>Tissierellia</taxon>
        <taxon>Tissierellales</taxon>
        <taxon>Peptoniphilaceae</taxon>
        <taxon>Anaerococcus</taxon>
    </lineage>
</organism>
<comment type="similarity">
    <text evidence="4">Belongs to the GART family.</text>
</comment>
<dbReference type="CDD" id="cd08645">
    <property type="entry name" value="FMT_core_GART"/>
    <property type="match status" value="1"/>
</dbReference>
<dbReference type="PANTHER" id="PTHR43369:SF2">
    <property type="entry name" value="PHOSPHORIBOSYLGLYCINAMIDE FORMYLTRANSFERASE"/>
    <property type="match status" value="1"/>
</dbReference>